<name>A0A7W8VC95_9ACTN</name>
<dbReference type="Gene3D" id="1.10.3300.10">
    <property type="entry name" value="Jann2411-like domain"/>
    <property type="match status" value="1"/>
</dbReference>
<evidence type="ECO:0000313" key="3">
    <source>
        <dbReference type="Proteomes" id="UP000572635"/>
    </source>
</evidence>
<proteinExistence type="predicted"/>
<dbReference type="InterPro" id="IPR023286">
    <property type="entry name" value="ABATE_dom_sf"/>
</dbReference>
<dbReference type="EMBL" id="JACHDB010000001">
    <property type="protein sequence ID" value="MBB5430644.1"/>
    <property type="molecule type" value="Genomic_DNA"/>
</dbReference>
<dbReference type="Proteomes" id="UP000572635">
    <property type="component" value="Unassembled WGS sequence"/>
</dbReference>
<evidence type="ECO:0000259" key="1">
    <source>
        <dbReference type="Pfam" id="PF11706"/>
    </source>
</evidence>
<dbReference type="InterPro" id="IPR010852">
    <property type="entry name" value="ABATE"/>
</dbReference>
<evidence type="ECO:0000313" key="2">
    <source>
        <dbReference type="EMBL" id="MBB5430644.1"/>
    </source>
</evidence>
<dbReference type="InterPro" id="IPR021005">
    <property type="entry name" value="Znf_CGNR"/>
</dbReference>
<dbReference type="SUPFAM" id="SSF160904">
    <property type="entry name" value="Jann2411-like"/>
    <property type="match status" value="1"/>
</dbReference>
<dbReference type="Pfam" id="PF11706">
    <property type="entry name" value="zf-CGNR"/>
    <property type="match status" value="1"/>
</dbReference>
<sequence length="173" mass="18868">MQFNTYGGTGTFVAADLLNAVDHRPEALAEILRMHRVTRPDIDADQARRLAAWVERLRPVFGETDRDRQIALVNELLRESATCVQISTHDGADPHLHYVSQVPDTAERLKATTAGGLAVAICGAGGDRLGCCARDGCRTVFVDTSRNGRRRFCSVTCANRVNVAAHRARAAAR</sequence>
<organism evidence="2 3">
    <name type="scientific">Nocardiopsis composta</name>
    <dbReference type="NCBI Taxonomy" id="157465"/>
    <lineage>
        <taxon>Bacteria</taxon>
        <taxon>Bacillati</taxon>
        <taxon>Actinomycetota</taxon>
        <taxon>Actinomycetes</taxon>
        <taxon>Streptosporangiales</taxon>
        <taxon>Nocardiopsidaceae</taxon>
        <taxon>Nocardiopsis</taxon>
    </lineage>
</organism>
<gene>
    <name evidence="2" type="ORF">HDA36_000728</name>
</gene>
<dbReference type="PANTHER" id="PTHR35525">
    <property type="entry name" value="BLL6575 PROTEIN"/>
    <property type="match status" value="1"/>
</dbReference>
<accession>A0A7W8VC95</accession>
<feature type="domain" description="Zinc finger CGNR" evidence="1">
    <location>
        <begin position="128"/>
        <end position="169"/>
    </location>
</feature>
<reference evidence="2 3" key="1">
    <citation type="submission" date="2020-08" db="EMBL/GenBank/DDBJ databases">
        <title>Sequencing the genomes of 1000 actinobacteria strains.</title>
        <authorList>
            <person name="Klenk H.-P."/>
        </authorList>
    </citation>
    <scope>NUCLEOTIDE SEQUENCE [LARGE SCALE GENOMIC DNA]</scope>
    <source>
        <strain evidence="2 3">DSM 44551</strain>
    </source>
</reference>
<dbReference type="RefSeq" id="WP_184388669.1">
    <property type="nucleotide sequence ID" value="NZ_BAAAJD010000162.1"/>
</dbReference>
<comment type="caution">
    <text evidence="2">The sequence shown here is derived from an EMBL/GenBank/DDBJ whole genome shotgun (WGS) entry which is preliminary data.</text>
</comment>
<dbReference type="PANTHER" id="PTHR35525:SF3">
    <property type="entry name" value="BLL6575 PROTEIN"/>
    <property type="match status" value="1"/>
</dbReference>
<keyword evidence="3" id="KW-1185">Reference proteome</keyword>
<protein>
    <recommendedName>
        <fullName evidence="1">Zinc finger CGNR domain-containing protein</fullName>
    </recommendedName>
</protein>
<dbReference type="AlphaFoldDB" id="A0A7W8VC95"/>